<evidence type="ECO:0000313" key="3">
    <source>
        <dbReference type="EMBL" id="GGM65751.1"/>
    </source>
</evidence>
<dbReference type="AlphaFoldDB" id="A0A917U864"/>
<organism evidence="3 4">
    <name type="scientific">Dactylosporangium sucinum</name>
    <dbReference type="NCBI Taxonomy" id="1424081"/>
    <lineage>
        <taxon>Bacteria</taxon>
        <taxon>Bacillati</taxon>
        <taxon>Actinomycetota</taxon>
        <taxon>Actinomycetes</taxon>
        <taxon>Micromonosporales</taxon>
        <taxon>Micromonosporaceae</taxon>
        <taxon>Dactylosporangium</taxon>
    </lineage>
</organism>
<name>A0A917U864_9ACTN</name>
<keyword evidence="3" id="KW-0689">Ribosomal protein</keyword>
<dbReference type="GO" id="GO:0005840">
    <property type="term" value="C:ribosome"/>
    <property type="evidence" value="ECO:0007669"/>
    <property type="project" value="UniProtKB-KW"/>
</dbReference>
<keyword evidence="3" id="KW-0687">Ribonucleoprotein</keyword>
<keyword evidence="2" id="KW-0808">Transferase</keyword>
<reference evidence="3" key="2">
    <citation type="submission" date="2020-09" db="EMBL/GenBank/DDBJ databases">
        <authorList>
            <person name="Sun Q."/>
            <person name="Ohkuma M."/>
        </authorList>
    </citation>
    <scope>NUCLEOTIDE SEQUENCE</scope>
    <source>
        <strain evidence="3">JCM 19831</strain>
    </source>
</reference>
<keyword evidence="1 3" id="KW-0489">Methyltransferase</keyword>
<evidence type="ECO:0000256" key="2">
    <source>
        <dbReference type="ARBA" id="ARBA00022679"/>
    </source>
</evidence>
<evidence type="ECO:0000313" key="4">
    <source>
        <dbReference type="Proteomes" id="UP000642070"/>
    </source>
</evidence>
<dbReference type="CDD" id="cd02440">
    <property type="entry name" value="AdoMet_MTases"/>
    <property type="match status" value="1"/>
</dbReference>
<comment type="caution">
    <text evidence="3">The sequence shown here is derived from an EMBL/GenBank/DDBJ whole genome shotgun (WGS) entry which is preliminary data.</text>
</comment>
<keyword evidence="4" id="KW-1185">Reference proteome</keyword>
<dbReference type="SUPFAM" id="SSF53335">
    <property type="entry name" value="S-adenosyl-L-methionine-dependent methyltransferases"/>
    <property type="match status" value="1"/>
</dbReference>
<dbReference type="Pfam" id="PF06325">
    <property type="entry name" value="PrmA"/>
    <property type="match status" value="1"/>
</dbReference>
<evidence type="ECO:0000256" key="1">
    <source>
        <dbReference type="ARBA" id="ARBA00022603"/>
    </source>
</evidence>
<dbReference type="EMBL" id="BMPI01000052">
    <property type="protein sequence ID" value="GGM65751.1"/>
    <property type="molecule type" value="Genomic_DNA"/>
</dbReference>
<accession>A0A917U864</accession>
<gene>
    <name evidence="3" type="ORF">GCM10007977_079190</name>
</gene>
<dbReference type="PANTHER" id="PTHR43648">
    <property type="entry name" value="ELECTRON TRANSFER FLAVOPROTEIN BETA SUBUNIT LYSINE METHYLTRANSFERASE"/>
    <property type="match status" value="1"/>
</dbReference>
<dbReference type="InterPro" id="IPR029063">
    <property type="entry name" value="SAM-dependent_MTases_sf"/>
</dbReference>
<sequence length="228" mass="24143">MMSRVGQALAELRHEVTTPGVGLDRLRLVEVPLVPEVQLYLAEDAIVWWARMEARAGAKLPPPFWSSAWAGGKAIARYVLDHPATVAGRRVLDLAAGSGLIAIAAGKAGAAAVTANDVDPYAVAAITLNAEANGVRVAECLADLLDGDGGDAETVLAGDIFYTGTMAPRVLAFLERVAARGAQVLVGDPGREHLPRARMQTVATYQLPLVDAFADAQLTQMNVLRLRR</sequence>
<dbReference type="Gene3D" id="3.40.50.150">
    <property type="entry name" value="Vaccinia Virus protein VP39"/>
    <property type="match status" value="1"/>
</dbReference>
<reference evidence="3" key="1">
    <citation type="journal article" date="2014" name="Int. J. Syst. Evol. Microbiol.">
        <title>Complete genome sequence of Corynebacterium casei LMG S-19264T (=DSM 44701T), isolated from a smear-ripened cheese.</title>
        <authorList>
            <consortium name="US DOE Joint Genome Institute (JGI-PGF)"/>
            <person name="Walter F."/>
            <person name="Albersmeier A."/>
            <person name="Kalinowski J."/>
            <person name="Ruckert C."/>
        </authorList>
    </citation>
    <scope>NUCLEOTIDE SEQUENCE</scope>
    <source>
        <strain evidence="3">JCM 19831</strain>
    </source>
</reference>
<dbReference type="PANTHER" id="PTHR43648:SF1">
    <property type="entry name" value="ELECTRON TRANSFER FLAVOPROTEIN BETA SUBUNIT LYSINE METHYLTRANSFERASE"/>
    <property type="match status" value="1"/>
</dbReference>
<dbReference type="GO" id="GO:0032259">
    <property type="term" value="P:methylation"/>
    <property type="evidence" value="ECO:0007669"/>
    <property type="project" value="UniProtKB-KW"/>
</dbReference>
<dbReference type="InterPro" id="IPR050078">
    <property type="entry name" value="Ribosomal_L11_MeTrfase_PrmA"/>
</dbReference>
<proteinExistence type="predicted"/>
<dbReference type="Proteomes" id="UP000642070">
    <property type="component" value="Unassembled WGS sequence"/>
</dbReference>
<protein>
    <submittedName>
        <fullName evidence="3">50S ribosomal protein L11 methyltransferase</fullName>
    </submittedName>
</protein>
<dbReference type="GO" id="GO:0016279">
    <property type="term" value="F:protein-lysine N-methyltransferase activity"/>
    <property type="evidence" value="ECO:0007669"/>
    <property type="project" value="TreeGrafter"/>
</dbReference>